<evidence type="ECO:0000256" key="1">
    <source>
        <dbReference type="SAM" id="MobiDB-lite"/>
    </source>
</evidence>
<dbReference type="Pfam" id="PF15887">
    <property type="entry name" value="Peptidase_Mx"/>
    <property type="match status" value="1"/>
</dbReference>
<proteinExistence type="predicted"/>
<dbReference type="Pfam" id="PF10005">
    <property type="entry name" value="Zn_ribbon_DZR_6"/>
    <property type="match status" value="1"/>
</dbReference>
<comment type="caution">
    <text evidence="3">The sequence shown here is derived from an EMBL/GenBank/DDBJ whole genome shotgun (WGS) entry which is preliminary data.</text>
</comment>
<gene>
    <name evidence="3" type="ORF">HHL10_20405</name>
</gene>
<keyword evidence="4" id="KW-1185">Reference proteome</keyword>
<organism evidence="3 4">
    <name type="scientific">Azohydromonas caseinilytica</name>
    <dbReference type="NCBI Taxonomy" id="2728836"/>
    <lineage>
        <taxon>Bacteria</taxon>
        <taxon>Pseudomonadati</taxon>
        <taxon>Pseudomonadota</taxon>
        <taxon>Betaproteobacteria</taxon>
        <taxon>Burkholderiales</taxon>
        <taxon>Sphaerotilaceae</taxon>
        <taxon>Azohydromonas</taxon>
    </lineage>
</organism>
<reference evidence="3 4" key="1">
    <citation type="submission" date="2020-04" db="EMBL/GenBank/DDBJ databases">
        <title>Azohydromonas sp. isolated from soil.</title>
        <authorList>
            <person name="Dahal R.H."/>
        </authorList>
    </citation>
    <scope>NUCLEOTIDE SEQUENCE [LARGE SCALE GENOMIC DNA]</scope>
    <source>
        <strain evidence="3 4">G-1-1-14</strain>
    </source>
</reference>
<evidence type="ECO:0000259" key="2">
    <source>
        <dbReference type="Pfam" id="PF10005"/>
    </source>
</evidence>
<evidence type="ECO:0000313" key="3">
    <source>
        <dbReference type="EMBL" id="NML17339.1"/>
    </source>
</evidence>
<dbReference type="InterPro" id="IPR031321">
    <property type="entry name" value="UCP012641"/>
</dbReference>
<sequence length="462" mass="51274">MPRAESGALRRAGVAPGRAWRIGRRRCGGSGRAACLPCIPFPLEPPVSAPIPAERSLALEAAATPRAYRCQCGRQLYFRNSQCLGCKTPLGYVAASGTLLPLQRGPAKDTWQRHGTPDPHAAVYRRCANFASAAGCNWLVNADGARGRARLCEACALNLAIPDLEQADNQVLWRRMEKAKRRLVSQLIGLGLPVASRLDEDPEHGLAYSFPRSVPGRPRVMTGHAGGIITINLEEADDPVRERIREEMGESYRTLLGHFRHEVGHYYWDRLVAGTAWHAPCRALFGDERLNYAQALKMNYEQGPPPDWRRRFVSSYASTHPWEDWAETWAHYLHIRDTLDTAVSFGLQARAEDVEAQPFVLDDLWDPDAAAAGRFLELLHAWIDITGVMNEMSAAMGQQDFYPFVLPRPAVAKLHFIHCVVSASGRDAPAPDEDRSVAATAADAHRRRVRGPQTREHTHGAH</sequence>
<protein>
    <recommendedName>
        <fullName evidence="2">Zinc-ribbon domain-containing protein</fullName>
    </recommendedName>
</protein>
<dbReference type="EMBL" id="JABBFW010000017">
    <property type="protein sequence ID" value="NML17339.1"/>
    <property type="molecule type" value="Genomic_DNA"/>
</dbReference>
<accession>A0A848FGA3</accession>
<feature type="domain" description="Zinc-ribbon" evidence="2">
    <location>
        <begin position="68"/>
        <end position="165"/>
    </location>
</feature>
<evidence type="ECO:0000313" key="4">
    <source>
        <dbReference type="Proteomes" id="UP000574067"/>
    </source>
</evidence>
<dbReference type="Proteomes" id="UP000574067">
    <property type="component" value="Unassembled WGS sequence"/>
</dbReference>
<dbReference type="InterPro" id="IPR011201">
    <property type="entry name" value="Zinc-ribbon_6_bact"/>
</dbReference>
<feature type="region of interest" description="Disordered" evidence="1">
    <location>
        <begin position="426"/>
        <end position="462"/>
    </location>
</feature>
<dbReference type="Gene3D" id="3.40.390.70">
    <property type="match status" value="1"/>
</dbReference>
<feature type="compositionally biased region" description="Basic and acidic residues" evidence="1">
    <location>
        <begin position="453"/>
        <end position="462"/>
    </location>
</feature>
<name>A0A848FGA3_9BURK</name>
<dbReference type="AlphaFoldDB" id="A0A848FGA3"/>